<dbReference type="KEGG" id="hfl:PUV54_11945"/>
<name>A0AAE9ZGZ9_9PROT</name>
<evidence type="ECO:0000313" key="2">
    <source>
        <dbReference type="EMBL" id="WDI30666.1"/>
    </source>
</evidence>
<evidence type="ECO:0000313" key="3">
    <source>
        <dbReference type="Proteomes" id="UP001214043"/>
    </source>
</evidence>
<dbReference type="SUPFAM" id="SSF54909">
    <property type="entry name" value="Dimeric alpha+beta barrel"/>
    <property type="match status" value="1"/>
</dbReference>
<sequence>MRTFFVFIKCKLGKAYDVAADVVEKVDPCPSIFSISGEYDLIAHFSVDNTLDIGRFVNETLHQVPDIVDTKTIIAFNTFSKDQGFKGDGSEN</sequence>
<dbReference type="AlphaFoldDB" id="A0AAE9ZGZ9"/>
<dbReference type="EMBL" id="CP118166">
    <property type="protein sequence ID" value="WDI30666.1"/>
    <property type="molecule type" value="Genomic_DNA"/>
</dbReference>
<evidence type="ECO:0000259" key="1">
    <source>
        <dbReference type="Pfam" id="PF01037"/>
    </source>
</evidence>
<dbReference type="Proteomes" id="UP001214043">
    <property type="component" value="Chromosome"/>
</dbReference>
<proteinExistence type="predicted"/>
<organism evidence="2 3">
    <name type="scientific">Hyphococcus flavus</name>
    <dbReference type="NCBI Taxonomy" id="1866326"/>
    <lineage>
        <taxon>Bacteria</taxon>
        <taxon>Pseudomonadati</taxon>
        <taxon>Pseudomonadota</taxon>
        <taxon>Alphaproteobacteria</taxon>
        <taxon>Parvularculales</taxon>
        <taxon>Parvularculaceae</taxon>
        <taxon>Hyphococcus</taxon>
    </lineage>
</organism>
<gene>
    <name evidence="2" type="ORF">PUV54_11945</name>
</gene>
<reference evidence="2" key="1">
    <citation type="submission" date="2023-02" db="EMBL/GenBank/DDBJ databases">
        <title>Genome sequence of Hyphococcus flavus.</title>
        <authorList>
            <person name="Rong J.-C."/>
            <person name="Zhao Q."/>
            <person name="Yi M."/>
            <person name="Wu J.-Y."/>
        </authorList>
    </citation>
    <scope>NUCLEOTIDE SEQUENCE</scope>
    <source>
        <strain evidence="2">MCCC 1K03223</strain>
    </source>
</reference>
<keyword evidence="3" id="KW-1185">Reference proteome</keyword>
<protein>
    <submittedName>
        <fullName evidence="2">Lrp/AsnC ligand binding domain-containing protein</fullName>
    </submittedName>
</protein>
<dbReference type="Pfam" id="PF01037">
    <property type="entry name" value="AsnC_trans_reg"/>
    <property type="match status" value="1"/>
</dbReference>
<dbReference type="Gene3D" id="3.30.70.920">
    <property type="match status" value="1"/>
</dbReference>
<dbReference type="InterPro" id="IPR011008">
    <property type="entry name" value="Dimeric_a/b-barrel"/>
</dbReference>
<dbReference type="InterPro" id="IPR019887">
    <property type="entry name" value="Tscrpt_reg_AsnC/Lrp_C"/>
</dbReference>
<feature type="domain" description="Transcription regulator AsnC/Lrp ligand binding" evidence="1">
    <location>
        <begin position="6"/>
        <end position="78"/>
    </location>
</feature>
<accession>A0AAE9ZGZ9</accession>
<dbReference type="RefSeq" id="WP_274492476.1">
    <property type="nucleotide sequence ID" value="NZ_CP118166.1"/>
</dbReference>